<evidence type="ECO:0000313" key="2">
    <source>
        <dbReference type="Proteomes" id="UP000269410"/>
    </source>
</evidence>
<reference evidence="1 2" key="1">
    <citation type="submission" date="2018-10" db="EMBL/GenBank/DDBJ databases">
        <title>Thermophilic Lithotrophy and Phototrophy in an Intertidal, Iron-rich, Geothermal Spring.</title>
        <authorList>
            <person name="Ward L.M."/>
            <person name="Idei A."/>
            <person name="Nakagawa M."/>
            <person name="Ueno Y."/>
            <person name="Fischer W."/>
            <person name="Mcglynn S.E."/>
        </authorList>
    </citation>
    <scope>NUCLEOTIDE SEQUENCE [LARGE SCALE GENOMIC DNA]</scope>
    <source>
        <strain evidence="1">J137</strain>
    </source>
</reference>
<evidence type="ECO:0000313" key="1">
    <source>
        <dbReference type="EMBL" id="RMD76712.1"/>
    </source>
</evidence>
<protein>
    <submittedName>
        <fullName evidence="1">Uncharacterized protein</fullName>
    </submittedName>
</protein>
<comment type="caution">
    <text evidence="1">The sequence shown here is derived from an EMBL/GenBank/DDBJ whole genome shotgun (WGS) entry which is preliminary data.</text>
</comment>
<sequence>MFASSLFVSLILTVFIYKNTIFKYPTEDKYLLINLDLAEKVIEENNKFFGTKLGHFEALTYSYQVFEINSIISLVKLLPGVINYRKPILYLKALSSEDQFCWNRAKLNRILASEKSYSFYQNSPDHLVYFQISNLNKQGFYTLELEYSQNEYILPNDFTLTNKTFDFSKQIWMIYPIPCSKQRHDEMNIRLVLEFLGLDLKSQSQAVRDEIERIKKELKLEFSD</sequence>
<proteinExistence type="predicted"/>
<organism evidence="1 2">
    <name type="scientific">Candidatus Dojkabacteria bacterium</name>
    <dbReference type="NCBI Taxonomy" id="2099670"/>
    <lineage>
        <taxon>Bacteria</taxon>
        <taxon>Candidatus Dojkabacteria</taxon>
    </lineage>
</organism>
<name>A0A3M0YXF3_9BACT</name>
<accession>A0A3M0YXF3</accession>
<gene>
    <name evidence="1" type="ORF">D6810_03175</name>
</gene>
<dbReference type="EMBL" id="RFKV01000106">
    <property type="protein sequence ID" value="RMD76712.1"/>
    <property type="molecule type" value="Genomic_DNA"/>
</dbReference>
<dbReference type="AlphaFoldDB" id="A0A3M0YXF3"/>
<dbReference type="Proteomes" id="UP000269410">
    <property type="component" value="Unassembled WGS sequence"/>
</dbReference>